<comment type="caution">
    <text evidence="1">The sequence shown here is derived from an EMBL/GenBank/DDBJ whole genome shotgun (WGS) entry which is preliminary data.</text>
</comment>
<name>A0A433XKI8_9HYPH</name>
<protein>
    <recommendedName>
        <fullName evidence="3">Glycosyl transferase family 28 C-terminal domain-containing protein</fullName>
    </recommendedName>
</protein>
<evidence type="ECO:0008006" key="3">
    <source>
        <dbReference type="Google" id="ProtNLM"/>
    </source>
</evidence>
<dbReference type="Proteomes" id="UP000281547">
    <property type="component" value="Unassembled WGS sequence"/>
</dbReference>
<sequence length="167" mass="18081">MIVLAIGNRAPFNRLVRAVDLWAARHPEAELFAQIGPDGAEPAHMAFTRRLTKAELDARIASARLLVTHVEIDFLLTALARAVPVIVLPRLPILGEDRGAVQGALAERLMGYDLVRVARNEAHLTEMLDAPLPQAAGRSNALSPAVELQHAMGDIANTNIARRHAAE</sequence>
<dbReference type="OrthoDB" id="7186565at2"/>
<accession>A0A433XKI8</accession>
<keyword evidence="2" id="KW-1185">Reference proteome</keyword>
<organism evidence="1 2">
    <name type="scientific">Arsenicitalea aurantiaca</name>
    <dbReference type="NCBI Taxonomy" id="1783274"/>
    <lineage>
        <taxon>Bacteria</taxon>
        <taxon>Pseudomonadati</taxon>
        <taxon>Pseudomonadota</taxon>
        <taxon>Alphaproteobacteria</taxon>
        <taxon>Hyphomicrobiales</taxon>
        <taxon>Devosiaceae</taxon>
        <taxon>Arsenicitalea</taxon>
    </lineage>
</organism>
<dbReference type="RefSeq" id="WP_127186716.1">
    <property type="nucleotide sequence ID" value="NZ_RZNJ01000001.1"/>
</dbReference>
<reference evidence="1 2" key="1">
    <citation type="journal article" date="2016" name="Int. J. Syst. Evol. Microbiol.">
        <title>Arsenicitalea aurantiaca gen. nov., sp. nov., a new member of the family Hyphomicrobiaceae, isolated from high-arsenic sediment.</title>
        <authorList>
            <person name="Mu Y."/>
            <person name="Zhou L."/>
            <person name="Zeng X.C."/>
            <person name="Liu L."/>
            <person name="Pan Y."/>
            <person name="Chen X."/>
            <person name="Wang J."/>
            <person name="Li S."/>
            <person name="Li W.J."/>
            <person name="Wang Y."/>
        </authorList>
    </citation>
    <scope>NUCLEOTIDE SEQUENCE [LARGE SCALE GENOMIC DNA]</scope>
    <source>
        <strain evidence="1 2">42-50</strain>
    </source>
</reference>
<dbReference type="AlphaFoldDB" id="A0A433XKI8"/>
<evidence type="ECO:0000313" key="2">
    <source>
        <dbReference type="Proteomes" id="UP000281547"/>
    </source>
</evidence>
<dbReference type="EMBL" id="RZNJ01000001">
    <property type="protein sequence ID" value="RUT34597.1"/>
    <property type="molecule type" value="Genomic_DNA"/>
</dbReference>
<evidence type="ECO:0000313" key="1">
    <source>
        <dbReference type="EMBL" id="RUT34597.1"/>
    </source>
</evidence>
<gene>
    <name evidence="1" type="ORF">EMQ25_01130</name>
</gene>
<proteinExistence type="predicted"/>